<sequence length="86" mass="9460">MEVPAAVHGGGVLAELDEVAAGPLGLDLSLRDRHACSFVVIWFAEGRPGLTRDQVIETVCLYQRQFVTHLVDLYPRGRAQAVDRDD</sequence>
<evidence type="ECO:0000313" key="1">
    <source>
        <dbReference type="EMBL" id="GAA4568984.1"/>
    </source>
</evidence>
<gene>
    <name evidence="1" type="ORF">GCM10023176_24550</name>
</gene>
<protein>
    <submittedName>
        <fullName evidence="1">Uncharacterized protein</fullName>
    </submittedName>
</protein>
<proteinExistence type="predicted"/>
<reference evidence="2" key="1">
    <citation type="journal article" date="2019" name="Int. J. Syst. Evol. Microbiol.">
        <title>The Global Catalogue of Microorganisms (GCM) 10K type strain sequencing project: providing services to taxonomists for standard genome sequencing and annotation.</title>
        <authorList>
            <consortium name="The Broad Institute Genomics Platform"/>
            <consortium name="The Broad Institute Genome Sequencing Center for Infectious Disease"/>
            <person name="Wu L."/>
            <person name="Ma J."/>
        </authorList>
    </citation>
    <scope>NUCLEOTIDE SEQUENCE [LARGE SCALE GENOMIC DNA]</scope>
    <source>
        <strain evidence="2">JCM 3175</strain>
    </source>
</reference>
<dbReference type="Proteomes" id="UP001500307">
    <property type="component" value="Unassembled WGS sequence"/>
</dbReference>
<keyword evidence="2" id="KW-1185">Reference proteome</keyword>
<dbReference type="EMBL" id="BAABGU010000011">
    <property type="protein sequence ID" value="GAA4568984.1"/>
    <property type="molecule type" value="Genomic_DNA"/>
</dbReference>
<evidence type="ECO:0000313" key="2">
    <source>
        <dbReference type="Proteomes" id="UP001500307"/>
    </source>
</evidence>
<comment type="caution">
    <text evidence="1">The sequence shown here is derived from an EMBL/GenBank/DDBJ whole genome shotgun (WGS) entry which is preliminary data.</text>
</comment>
<accession>A0ABP8SI24</accession>
<organism evidence="1 2">
    <name type="scientific">Micromonospora coerulea</name>
    <dbReference type="NCBI Taxonomy" id="47856"/>
    <lineage>
        <taxon>Bacteria</taxon>
        <taxon>Bacillati</taxon>
        <taxon>Actinomycetota</taxon>
        <taxon>Actinomycetes</taxon>
        <taxon>Micromonosporales</taxon>
        <taxon>Micromonosporaceae</taxon>
        <taxon>Micromonospora</taxon>
    </lineage>
</organism>
<name>A0ABP8SI24_9ACTN</name>